<comment type="similarity">
    <text evidence="2">Belongs to the universal ribosomal protein uL10 family.</text>
</comment>
<dbReference type="GO" id="GO:0003735">
    <property type="term" value="F:structural constituent of ribosome"/>
    <property type="evidence" value="ECO:0007669"/>
    <property type="project" value="TreeGrafter"/>
</dbReference>
<evidence type="ECO:0000256" key="1">
    <source>
        <dbReference type="ARBA" id="ARBA00002200"/>
    </source>
</evidence>
<evidence type="ECO:0000256" key="5">
    <source>
        <dbReference type="ARBA" id="ARBA00035202"/>
    </source>
</evidence>
<dbReference type="GO" id="GO:0022625">
    <property type="term" value="C:cytosolic large ribosomal subunit"/>
    <property type="evidence" value="ECO:0007669"/>
    <property type="project" value="TreeGrafter"/>
</dbReference>
<accession>A0A7R9DWD5</accession>
<evidence type="ECO:0000256" key="4">
    <source>
        <dbReference type="ARBA" id="ARBA00023274"/>
    </source>
</evidence>
<evidence type="ECO:0000256" key="3">
    <source>
        <dbReference type="ARBA" id="ARBA00022980"/>
    </source>
</evidence>
<dbReference type="Pfam" id="PF00428">
    <property type="entry name" value="Ribosomal_60s"/>
    <property type="match status" value="1"/>
</dbReference>
<feature type="region of interest" description="Disordered" evidence="7">
    <location>
        <begin position="111"/>
        <end position="140"/>
    </location>
</feature>
<evidence type="ECO:0000256" key="6">
    <source>
        <dbReference type="ARBA" id="ARBA00035444"/>
    </source>
</evidence>
<keyword evidence="4" id="KW-0687">Ribonucleoprotein</keyword>
<dbReference type="InterPro" id="IPR050323">
    <property type="entry name" value="Ribosomal_protein_uL10"/>
</dbReference>
<dbReference type="GO" id="GO:0000027">
    <property type="term" value="P:ribosomal large subunit assembly"/>
    <property type="evidence" value="ECO:0007669"/>
    <property type="project" value="TreeGrafter"/>
</dbReference>
<gene>
    <name evidence="8" type="ORF">TPSB3V08_LOCUS14433</name>
</gene>
<evidence type="ECO:0000256" key="2">
    <source>
        <dbReference type="ARBA" id="ARBA00008889"/>
    </source>
</evidence>
<evidence type="ECO:0000313" key="8">
    <source>
        <dbReference type="EMBL" id="CAD7421018.1"/>
    </source>
</evidence>
<dbReference type="EMBL" id="OD041684">
    <property type="protein sequence ID" value="CAD7421018.1"/>
    <property type="molecule type" value="Genomic_DNA"/>
</dbReference>
<dbReference type="AlphaFoldDB" id="A0A7R9DWD5"/>
<proteinExistence type="inferred from homology"/>
<comment type="function">
    <text evidence="1">Ribosomal protein P0 is the functional equivalent of E.coli protein L10.</text>
</comment>
<reference evidence="8" key="1">
    <citation type="submission" date="2020-11" db="EMBL/GenBank/DDBJ databases">
        <authorList>
            <person name="Tran Van P."/>
        </authorList>
    </citation>
    <scope>NUCLEOTIDE SEQUENCE</scope>
</reference>
<dbReference type="PANTHER" id="PTHR45699">
    <property type="entry name" value="60S ACIDIC RIBOSOMAL PROTEIN P0"/>
    <property type="match status" value="1"/>
</dbReference>
<dbReference type="GO" id="GO:0070180">
    <property type="term" value="F:large ribosomal subunit rRNA binding"/>
    <property type="evidence" value="ECO:0007669"/>
    <property type="project" value="TreeGrafter"/>
</dbReference>
<evidence type="ECO:0000256" key="7">
    <source>
        <dbReference type="SAM" id="MobiDB-lite"/>
    </source>
</evidence>
<name>A0A7R9DWD5_TIMPO</name>
<protein>
    <recommendedName>
        <fullName evidence="5">Large ribosomal subunit protein uL10</fullName>
    </recommendedName>
    <alternativeName>
        <fullName evidence="6">60S acidic ribosomal protein P0</fullName>
    </alternativeName>
</protein>
<organism evidence="8">
    <name type="scientific">Timema poppense</name>
    <name type="common">Walking stick</name>
    <dbReference type="NCBI Taxonomy" id="170557"/>
    <lineage>
        <taxon>Eukaryota</taxon>
        <taxon>Metazoa</taxon>
        <taxon>Ecdysozoa</taxon>
        <taxon>Arthropoda</taxon>
        <taxon>Hexapoda</taxon>
        <taxon>Insecta</taxon>
        <taxon>Pterygota</taxon>
        <taxon>Neoptera</taxon>
        <taxon>Polyneoptera</taxon>
        <taxon>Phasmatodea</taxon>
        <taxon>Timematodea</taxon>
        <taxon>Timematoidea</taxon>
        <taxon>Timematidae</taxon>
        <taxon>Timema</taxon>
    </lineage>
</organism>
<dbReference type="PANTHER" id="PTHR45699:SF3">
    <property type="entry name" value="LARGE RIBOSOMAL SUBUNIT PROTEIN UL10"/>
    <property type="match status" value="1"/>
</dbReference>
<sequence>MLNISPFNYGLIVQMVYDSGTIFEPAILDIKPEDLRCKFLEGVARLAAICLSISYPTIASVPHSIINGFKNLLSLAAATDIDFKEARTVKEFLKDPSKFVAAVVAAPVAATPAAATPAKKEEKKEDTESEDDDMGFGLFD</sequence>
<keyword evidence="3" id="KW-0689">Ribosomal protein</keyword>
<dbReference type="GO" id="GO:0002181">
    <property type="term" value="P:cytoplasmic translation"/>
    <property type="evidence" value="ECO:0007669"/>
    <property type="project" value="TreeGrafter"/>
</dbReference>